<evidence type="ECO:0000313" key="5">
    <source>
        <dbReference type="Proteomes" id="UP000198403"/>
    </source>
</evidence>
<name>A0A238V8G2_9ACTN</name>
<dbReference type="SUPFAM" id="SSF51735">
    <property type="entry name" value="NAD(P)-binding Rossmann-fold domains"/>
    <property type="match status" value="1"/>
</dbReference>
<evidence type="ECO:0000313" key="4">
    <source>
        <dbReference type="EMBL" id="SNR29829.1"/>
    </source>
</evidence>
<evidence type="ECO:0000259" key="3">
    <source>
        <dbReference type="SMART" id="SM00822"/>
    </source>
</evidence>
<dbReference type="CDD" id="cd05233">
    <property type="entry name" value="SDR_c"/>
    <property type="match status" value="1"/>
</dbReference>
<keyword evidence="2" id="KW-0560">Oxidoreductase</keyword>
<organism evidence="4 5">
    <name type="scientific">Blastococcus mobilis</name>
    <dbReference type="NCBI Taxonomy" id="1938746"/>
    <lineage>
        <taxon>Bacteria</taxon>
        <taxon>Bacillati</taxon>
        <taxon>Actinomycetota</taxon>
        <taxon>Actinomycetes</taxon>
        <taxon>Geodermatophilales</taxon>
        <taxon>Geodermatophilaceae</taxon>
        <taxon>Blastococcus</taxon>
    </lineage>
</organism>
<dbReference type="InterPro" id="IPR057326">
    <property type="entry name" value="KR_dom"/>
</dbReference>
<dbReference type="PRINTS" id="PR00081">
    <property type="entry name" value="GDHRDH"/>
</dbReference>
<dbReference type="InterPro" id="IPR051122">
    <property type="entry name" value="SDR_DHRS6-like"/>
</dbReference>
<sequence>MAVNDTVLVFGGSSGIGRATVRRLVAGGASVVFTHHTGAERAEWLCADLAPRARTVRCDVRSPADVVAAFEAAGDGLTGVVHCVGAWTYTRLDDVTVEELDESWALNARSVALTLQEAGRRLPAGGAAVVVSSVAAELAPARQTSYVMAKAAAEAAIRVAAKELGRQGIRVAAVRPGATDTPQLRSTTSEGAIDAMAKAPALRRLGEADDIAAVIAFLLSPQAGWVTGTVVEATGGLR</sequence>
<dbReference type="Gene3D" id="3.40.50.720">
    <property type="entry name" value="NAD(P)-binding Rossmann-like Domain"/>
    <property type="match status" value="1"/>
</dbReference>
<dbReference type="PANTHER" id="PTHR43477:SF1">
    <property type="entry name" value="DIHYDROANTICAPSIN 7-DEHYDROGENASE"/>
    <property type="match status" value="1"/>
</dbReference>
<dbReference type="EMBL" id="FZNO01000002">
    <property type="protein sequence ID" value="SNR29829.1"/>
    <property type="molecule type" value="Genomic_DNA"/>
</dbReference>
<comment type="similarity">
    <text evidence="1">Belongs to the short-chain dehydrogenases/reductases (SDR) family.</text>
</comment>
<reference evidence="4 5" key="1">
    <citation type="submission" date="2017-06" db="EMBL/GenBank/DDBJ databases">
        <authorList>
            <person name="Kim H.J."/>
            <person name="Triplett B.A."/>
        </authorList>
    </citation>
    <scope>NUCLEOTIDE SEQUENCE [LARGE SCALE GENOMIC DNA]</scope>
    <source>
        <strain evidence="4 5">DSM 44272</strain>
    </source>
</reference>
<dbReference type="SMART" id="SM00822">
    <property type="entry name" value="PKS_KR"/>
    <property type="match status" value="1"/>
</dbReference>
<keyword evidence="5" id="KW-1185">Reference proteome</keyword>
<dbReference type="RefSeq" id="WP_089335146.1">
    <property type="nucleotide sequence ID" value="NZ_FZNO01000002.1"/>
</dbReference>
<dbReference type="Pfam" id="PF13561">
    <property type="entry name" value="adh_short_C2"/>
    <property type="match status" value="1"/>
</dbReference>
<dbReference type="AlphaFoldDB" id="A0A238V8G2"/>
<proteinExistence type="inferred from homology"/>
<evidence type="ECO:0000256" key="1">
    <source>
        <dbReference type="ARBA" id="ARBA00006484"/>
    </source>
</evidence>
<dbReference type="GO" id="GO:0016491">
    <property type="term" value="F:oxidoreductase activity"/>
    <property type="evidence" value="ECO:0007669"/>
    <property type="project" value="UniProtKB-KW"/>
</dbReference>
<accession>A0A238V8G2</accession>
<feature type="domain" description="Ketoreductase" evidence="3">
    <location>
        <begin position="5"/>
        <end position="196"/>
    </location>
</feature>
<dbReference type="OrthoDB" id="3571370at2"/>
<dbReference type="InterPro" id="IPR036291">
    <property type="entry name" value="NAD(P)-bd_dom_sf"/>
</dbReference>
<dbReference type="PANTHER" id="PTHR43477">
    <property type="entry name" value="DIHYDROANTICAPSIN 7-DEHYDROGENASE"/>
    <property type="match status" value="1"/>
</dbReference>
<gene>
    <name evidence="4" type="ORF">SAMN06272737_102120</name>
</gene>
<dbReference type="InterPro" id="IPR002347">
    <property type="entry name" value="SDR_fam"/>
</dbReference>
<protein>
    <submittedName>
        <fullName evidence="4">3-oxoacyl-[acyl-carrier protein] reductase</fullName>
    </submittedName>
</protein>
<dbReference type="Proteomes" id="UP000198403">
    <property type="component" value="Unassembled WGS sequence"/>
</dbReference>
<evidence type="ECO:0000256" key="2">
    <source>
        <dbReference type="ARBA" id="ARBA00023002"/>
    </source>
</evidence>